<dbReference type="GO" id="GO:0000156">
    <property type="term" value="F:phosphorelay response regulator activity"/>
    <property type="evidence" value="ECO:0007669"/>
    <property type="project" value="InterPro"/>
</dbReference>
<dbReference type="AlphaFoldDB" id="A0A3Q8CC70"/>
<evidence type="ECO:0000313" key="2">
    <source>
        <dbReference type="EMBL" id="AUJ32133.1"/>
    </source>
</evidence>
<keyword evidence="2" id="KW-0238">DNA-binding</keyword>
<gene>
    <name evidence="2" type="ORF">BSQ50_05925</name>
</gene>
<protein>
    <submittedName>
        <fullName evidence="2">DNA-binding protein</fullName>
    </submittedName>
</protein>
<organism evidence="2 3">
    <name type="scientific">Liquorilactobacillus nagelii</name>
    <dbReference type="NCBI Taxonomy" id="82688"/>
    <lineage>
        <taxon>Bacteria</taxon>
        <taxon>Bacillati</taxon>
        <taxon>Bacillota</taxon>
        <taxon>Bacilli</taxon>
        <taxon>Lactobacillales</taxon>
        <taxon>Lactobacillaceae</taxon>
        <taxon>Liquorilactobacillus</taxon>
    </lineage>
</organism>
<proteinExistence type="predicted"/>
<dbReference type="Gene3D" id="2.40.50.1020">
    <property type="entry name" value="LytTr DNA-binding domain"/>
    <property type="match status" value="1"/>
</dbReference>
<keyword evidence="3" id="KW-1185">Reference proteome</keyword>
<dbReference type="Pfam" id="PF04397">
    <property type="entry name" value="LytTR"/>
    <property type="match status" value="1"/>
</dbReference>
<dbReference type="Proteomes" id="UP000324497">
    <property type="component" value="Chromosome"/>
</dbReference>
<dbReference type="PROSITE" id="PS50930">
    <property type="entry name" value="HTH_LYTTR"/>
    <property type="match status" value="1"/>
</dbReference>
<evidence type="ECO:0000313" key="3">
    <source>
        <dbReference type="Proteomes" id="UP000324497"/>
    </source>
</evidence>
<sequence length="150" mass="18198">MKIKVEIDPQLSETELIVRTPKIDEQEINYLYKVIAEKSQKMRIKLFQKETIYYINYQQLLFFETNGRFIQAHTRSDVYETHFKLYELEKLLPSNFMRVSKSTILNLDQIYGLTHSLTNNLVEFQNTYKQVYVSRKYFKKLKEELDHKEL</sequence>
<evidence type="ECO:0000259" key="1">
    <source>
        <dbReference type="PROSITE" id="PS50930"/>
    </source>
</evidence>
<dbReference type="RefSeq" id="WP_148126722.1">
    <property type="nucleotide sequence ID" value="NZ_CP018180.1"/>
</dbReference>
<name>A0A3Q8CC70_9LACO</name>
<dbReference type="InterPro" id="IPR046947">
    <property type="entry name" value="LytR-like"/>
</dbReference>
<dbReference type="EMBL" id="CP018180">
    <property type="protein sequence ID" value="AUJ32133.1"/>
    <property type="molecule type" value="Genomic_DNA"/>
</dbReference>
<dbReference type="KEGG" id="lng:BSQ50_05925"/>
<accession>A0A3Q8CC70</accession>
<dbReference type="PANTHER" id="PTHR37299:SF4">
    <property type="entry name" value="TRANSCRIPTIONAL REGULATOR"/>
    <property type="match status" value="1"/>
</dbReference>
<dbReference type="PANTHER" id="PTHR37299">
    <property type="entry name" value="TRANSCRIPTIONAL REGULATOR-RELATED"/>
    <property type="match status" value="1"/>
</dbReference>
<dbReference type="SMART" id="SM00850">
    <property type="entry name" value="LytTR"/>
    <property type="match status" value="1"/>
</dbReference>
<dbReference type="GO" id="GO:0003677">
    <property type="term" value="F:DNA binding"/>
    <property type="evidence" value="ECO:0007669"/>
    <property type="project" value="UniProtKB-KW"/>
</dbReference>
<reference evidence="2 3" key="1">
    <citation type="submission" date="2016-11" db="EMBL/GenBank/DDBJ databases">
        <title>Interaction between Lactobacillus species and yeast in water kefir.</title>
        <authorList>
            <person name="Behr J."/>
            <person name="Xu D."/>
            <person name="Vogel R.F."/>
        </authorList>
    </citation>
    <scope>NUCLEOTIDE SEQUENCE [LARGE SCALE GENOMIC DNA]</scope>
    <source>
        <strain evidence="2 3">TMW 1.1827</strain>
    </source>
</reference>
<dbReference type="InterPro" id="IPR007492">
    <property type="entry name" value="LytTR_DNA-bd_dom"/>
</dbReference>
<feature type="domain" description="HTH LytTR-type" evidence="1">
    <location>
        <begin position="44"/>
        <end position="147"/>
    </location>
</feature>